<reference evidence="5" key="1">
    <citation type="submission" date="2017-05" db="UniProtKB">
        <authorList>
            <consortium name="EnsemblMetazoa"/>
        </authorList>
    </citation>
    <scope>IDENTIFICATION</scope>
</reference>
<feature type="transmembrane region" description="Helical" evidence="2">
    <location>
        <begin position="246"/>
        <end position="263"/>
    </location>
</feature>
<dbReference type="Gene3D" id="3.30.70.270">
    <property type="match status" value="1"/>
</dbReference>
<keyword evidence="2" id="KW-0472">Membrane</keyword>
<feature type="domain" description="Integrase zinc-binding" evidence="4">
    <location>
        <begin position="107"/>
        <end position="139"/>
    </location>
</feature>
<dbReference type="EnsemblMetazoa" id="Aqu2.1.40288_001">
    <property type="protein sequence ID" value="Aqu2.1.40288_001"/>
    <property type="gene ID" value="Aqu2.1.40288"/>
</dbReference>
<evidence type="ECO:0000256" key="2">
    <source>
        <dbReference type="SAM" id="Phobius"/>
    </source>
</evidence>
<dbReference type="InterPro" id="IPR000477">
    <property type="entry name" value="RT_dom"/>
</dbReference>
<evidence type="ECO:0008006" key="6">
    <source>
        <dbReference type="Google" id="ProtNLM"/>
    </source>
</evidence>
<feature type="domain" description="Reverse transcriptase" evidence="3">
    <location>
        <begin position="1"/>
        <end position="54"/>
    </location>
</feature>
<keyword evidence="2" id="KW-0812">Transmembrane</keyword>
<proteinExistence type="predicted"/>
<protein>
    <recommendedName>
        <fullName evidence="6">Reverse transcriptase domain-containing protein</fullName>
    </recommendedName>
</protein>
<dbReference type="SUPFAM" id="SSF56672">
    <property type="entry name" value="DNA/RNA polymerases"/>
    <property type="match status" value="1"/>
</dbReference>
<evidence type="ECO:0000259" key="3">
    <source>
        <dbReference type="Pfam" id="PF00078"/>
    </source>
</evidence>
<feature type="compositionally biased region" description="Basic and acidic residues" evidence="1">
    <location>
        <begin position="186"/>
        <end position="198"/>
    </location>
</feature>
<evidence type="ECO:0000256" key="1">
    <source>
        <dbReference type="SAM" id="MobiDB-lite"/>
    </source>
</evidence>
<dbReference type="Pfam" id="PF17921">
    <property type="entry name" value="Integrase_H2C2"/>
    <property type="match status" value="1"/>
</dbReference>
<dbReference type="Gene3D" id="1.10.340.70">
    <property type="match status" value="1"/>
</dbReference>
<dbReference type="InterPro" id="IPR041588">
    <property type="entry name" value="Integrase_H2C2"/>
</dbReference>
<dbReference type="PANTHER" id="PTHR37984">
    <property type="entry name" value="PROTEIN CBG26694"/>
    <property type="match status" value="1"/>
</dbReference>
<dbReference type="InterPro" id="IPR043128">
    <property type="entry name" value="Rev_trsase/Diguanyl_cyclase"/>
</dbReference>
<feature type="region of interest" description="Disordered" evidence="1">
    <location>
        <begin position="149"/>
        <end position="232"/>
    </location>
</feature>
<evidence type="ECO:0000259" key="4">
    <source>
        <dbReference type="Pfam" id="PF17921"/>
    </source>
</evidence>
<keyword evidence="2" id="KW-1133">Transmembrane helix</keyword>
<organism evidence="5">
    <name type="scientific">Amphimedon queenslandica</name>
    <name type="common">Sponge</name>
    <dbReference type="NCBI Taxonomy" id="400682"/>
    <lineage>
        <taxon>Eukaryota</taxon>
        <taxon>Metazoa</taxon>
        <taxon>Porifera</taxon>
        <taxon>Demospongiae</taxon>
        <taxon>Heteroscleromorpha</taxon>
        <taxon>Haplosclerida</taxon>
        <taxon>Niphatidae</taxon>
        <taxon>Amphimedon</taxon>
    </lineage>
</organism>
<dbReference type="InterPro" id="IPR050951">
    <property type="entry name" value="Retrovirus_Pol_polyprotein"/>
</dbReference>
<dbReference type="Pfam" id="PF00078">
    <property type="entry name" value="RVT_1"/>
    <property type="match status" value="1"/>
</dbReference>
<name>A0A1X7VLI8_AMPQE</name>
<sequence>MDSILQGIPRVCCYIDDILISGETEEHLKNLEAVIRRLQKHGVTVKLSKCKFLCFRKTGDHGNANCLSRLPLSELGAVDASDVVSRFHEVQMSAVPPTHNQLKPSSIVRMKAEARSYFWWPGLDKDVEEEVRSCNACTNTGLEFGRVELETRATEQRSTPTEIEPRDAPKNPSLPTGDKNPSVFERGTEDCRGHHNEDIGEPGNTGDVPLADTGFQEAPSAPVTTTQRYPTRVRHPPDQPWFVQKYLVAYLSFVNFSVLAFYIN</sequence>
<dbReference type="AlphaFoldDB" id="A0A1X7VLI8"/>
<evidence type="ECO:0000313" key="5">
    <source>
        <dbReference type="EnsemblMetazoa" id="Aqu2.1.40288_001"/>
    </source>
</evidence>
<dbReference type="PANTHER" id="PTHR37984:SF5">
    <property type="entry name" value="PROTEIN NYNRIN-LIKE"/>
    <property type="match status" value="1"/>
</dbReference>
<accession>A0A1X7VLI8</accession>
<dbReference type="InterPro" id="IPR043502">
    <property type="entry name" value="DNA/RNA_pol_sf"/>
</dbReference>
<dbReference type="InParanoid" id="A0A1X7VLI8"/>